<evidence type="ECO:0000313" key="2">
    <source>
        <dbReference type="Proteomes" id="UP000230069"/>
    </source>
</evidence>
<gene>
    <name evidence="1" type="ORF">AQUCO_01700113v1</name>
</gene>
<dbReference type="PANTHER" id="PTHR33702:SF5">
    <property type="entry name" value="OS01G0308600 PROTEIN"/>
    <property type="match status" value="1"/>
</dbReference>
<dbReference type="Proteomes" id="UP000230069">
    <property type="component" value="Unassembled WGS sequence"/>
</dbReference>
<dbReference type="PANTHER" id="PTHR33702">
    <property type="entry name" value="BNAA09G40010D PROTEIN"/>
    <property type="match status" value="1"/>
</dbReference>
<proteinExistence type="predicted"/>
<dbReference type="EMBL" id="KZ305034">
    <property type="protein sequence ID" value="PIA44281.1"/>
    <property type="molecule type" value="Genomic_DNA"/>
</dbReference>
<name>A0A2G5DL95_AQUCA</name>
<protein>
    <submittedName>
        <fullName evidence="1">Uncharacterized protein</fullName>
    </submittedName>
</protein>
<sequence>MEGFSANVYKGIKGYWKRKHYQRIHRSGSPCRKSRVELTDLSTNRRKRFWRIKITPKLKIFNISSTKKFFIRLRDWYVDLMLGVASSKGLSAGLGGGGGSGGSVGYGFGKGPVKEYDEKVLVDIYKSLMLQGKLVPYGTTTSAPAVLYLLKKTPFSNGQMA</sequence>
<evidence type="ECO:0000313" key="1">
    <source>
        <dbReference type="EMBL" id="PIA44281.1"/>
    </source>
</evidence>
<accession>A0A2G5DL95</accession>
<dbReference type="OrthoDB" id="1898021at2759"/>
<dbReference type="InParanoid" id="A0A2G5DL95"/>
<dbReference type="STRING" id="218851.A0A2G5DL95"/>
<organism evidence="1 2">
    <name type="scientific">Aquilegia coerulea</name>
    <name type="common">Rocky mountain columbine</name>
    <dbReference type="NCBI Taxonomy" id="218851"/>
    <lineage>
        <taxon>Eukaryota</taxon>
        <taxon>Viridiplantae</taxon>
        <taxon>Streptophyta</taxon>
        <taxon>Embryophyta</taxon>
        <taxon>Tracheophyta</taxon>
        <taxon>Spermatophyta</taxon>
        <taxon>Magnoliopsida</taxon>
        <taxon>Ranunculales</taxon>
        <taxon>Ranunculaceae</taxon>
        <taxon>Thalictroideae</taxon>
        <taxon>Aquilegia</taxon>
    </lineage>
</organism>
<keyword evidence="2" id="KW-1185">Reference proteome</keyword>
<dbReference type="FunCoup" id="A0A2G5DL95">
    <property type="interactions" value="484"/>
</dbReference>
<reference evidence="1 2" key="1">
    <citation type="submission" date="2017-09" db="EMBL/GenBank/DDBJ databases">
        <title>WGS assembly of Aquilegia coerulea Goldsmith.</title>
        <authorList>
            <person name="Hodges S."/>
            <person name="Kramer E."/>
            <person name="Nordborg M."/>
            <person name="Tomkins J."/>
            <person name="Borevitz J."/>
            <person name="Derieg N."/>
            <person name="Yan J."/>
            <person name="Mihaltcheva S."/>
            <person name="Hayes R.D."/>
            <person name="Rokhsar D."/>
        </authorList>
    </citation>
    <scope>NUCLEOTIDE SEQUENCE [LARGE SCALE GENOMIC DNA]</scope>
    <source>
        <strain evidence="2">cv. Goldsmith</strain>
    </source>
</reference>
<dbReference type="AlphaFoldDB" id="A0A2G5DL95"/>